<reference evidence="3" key="1">
    <citation type="submission" date="2018-05" db="EMBL/GenBank/DDBJ databases">
        <authorList>
            <person name="Lanie J.A."/>
            <person name="Ng W.-L."/>
            <person name="Kazmierczak K.M."/>
            <person name="Andrzejewski T.M."/>
            <person name="Davidsen T.M."/>
            <person name="Wayne K.J."/>
            <person name="Tettelin H."/>
            <person name="Glass J.I."/>
            <person name="Rusch D."/>
            <person name="Podicherti R."/>
            <person name="Tsui H.-C.T."/>
            <person name="Winkler M.E."/>
        </authorList>
    </citation>
    <scope>NUCLEOTIDE SEQUENCE</scope>
</reference>
<dbReference type="PANTHER" id="PTHR33619">
    <property type="entry name" value="POLYSACCHARIDE EXPORT PROTEIN GFCE-RELATED"/>
    <property type="match status" value="1"/>
</dbReference>
<name>A0A382R0U5_9ZZZZ</name>
<sequence length="224" mass="24619">MNKRCSRSVTWQWHCWIIVRMSFCAVVLSLSLPALGQRGAVEQFLRDSERQGGRRTPTALRGLIPSLFDQEVLMREVVDLRLITPPLEKPVDPNTYIIGPGDNMLISIQGEMSPDYALTVTPEGLLGIPTVGVLEVSGLTLTDLKTQVQNAARPVYPTGEIETILLYPRQFKITVSGAVNGPGPVIATPFERVSEILVIANRPTDIHTRLAATEPDFVLPSTYG</sequence>
<dbReference type="Pfam" id="PF02563">
    <property type="entry name" value="Poly_export"/>
    <property type="match status" value="1"/>
</dbReference>
<dbReference type="EMBL" id="UINC01117954">
    <property type="protein sequence ID" value="SVC90745.1"/>
    <property type="molecule type" value="Genomic_DNA"/>
</dbReference>
<gene>
    <name evidence="3" type="ORF">METZ01_LOCUS343599</name>
</gene>
<dbReference type="InterPro" id="IPR049712">
    <property type="entry name" value="Poly_export"/>
</dbReference>
<protein>
    <recommendedName>
        <fullName evidence="2">Polysaccharide export protein N-terminal domain-containing protein</fullName>
    </recommendedName>
</protein>
<dbReference type="PANTHER" id="PTHR33619:SF3">
    <property type="entry name" value="POLYSACCHARIDE EXPORT PROTEIN GFCE-RELATED"/>
    <property type="match status" value="1"/>
</dbReference>
<evidence type="ECO:0000259" key="2">
    <source>
        <dbReference type="Pfam" id="PF02563"/>
    </source>
</evidence>
<feature type="domain" description="Polysaccharide export protein N-terminal" evidence="2">
    <location>
        <begin position="93"/>
        <end position="154"/>
    </location>
</feature>
<proteinExistence type="predicted"/>
<dbReference type="GO" id="GO:0015159">
    <property type="term" value="F:polysaccharide transmembrane transporter activity"/>
    <property type="evidence" value="ECO:0007669"/>
    <property type="project" value="InterPro"/>
</dbReference>
<feature type="non-terminal residue" evidence="3">
    <location>
        <position position="224"/>
    </location>
</feature>
<organism evidence="3">
    <name type="scientific">marine metagenome</name>
    <dbReference type="NCBI Taxonomy" id="408172"/>
    <lineage>
        <taxon>unclassified sequences</taxon>
        <taxon>metagenomes</taxon>
        <taxon>ecological metagenomes</taxon>
    </lineage>
</organism>
<accession>A0A382R0U5</accession>
<keyword evidence="1" id="KW-0732">Signal</keyword>
<dbReference type="Gene3D" id="3.10.560.10">
    <property type="entry name" value="Outer membrane lipoprotein wza domain like"/>
    <property type="match status" value="1"/>
</dbReference>
<evidence type="ECO:0000256" key="1">
    <source>
        <dbReference type="ARBA" id="ARBA00022729"/>
    </source>
</evidence>
<dbReference type="InterPro" id="IPR003715">
    <property type="entry name" value="Poly_export_N"/>
</dbReference>
<evidence type="ECO:0000313" key="3">
    <source>
        <dbReference type="EMBL" id="SVC90745.1"/>
    </source>
</evidence>
<dbReference type="Gene3D" id="3.30.1950.10">
    <property type="entry name" value="wza like domain"/>
    <property type="match status" value="1"/>
</dbReference>
<dbReference type="AlphaFoldDB" id="A0A382R0U5"/>